<dbReference type="GO" id="GO:0032259">
    <property type="term" value="P:methylation"/>
    <property type="evidence" value="ECO:0007669"/>
    <property type="project" value="UniProtKB-KW"/>
</dbReference>
<accession>A0A8H7M019</accession>
<evidence type="ECO:0000313" key="2">
    <source>
        <dbReference type="Proteomes" id="UP000614334"/>
    </source>
</evidence>
<organism evidence="1 2">
    <name type="scientific">Rhizoctonia solani</name>
    <dbReference type="NCBI Taxonomy" id="456999"/>
    <lineage>
        <taxon>Eukaryota</taxon>
        <taxon>Fungi</taxon>
        <taxon>Dikarya</taxon>
        <taxon>Basidiomycota</taxon>
        <taxon>Agaricomycotina</taxon>
        <taxon>Agaricomycetes</taxon>
        <taxon>Cantharellales</taxon>
        <taxon>Ceratobasidiaceae</taxon>
        <taxon>Rhizoctonia</taxon>
    </lineage>
</organism>
<reference evidence="1" key="1">
    <citation type="submission" date="2020-09" db="EMBL/GenBank/DDBJ databases">
        <title>Comparative genome analyses of four rice-infecting Rhizoctonia solani isolates reveal extensive enrichment of homogalacturonan modification genes.</title>
        <authorList>
            <person name="Lee D.-Y."/>
            <person name="Jeon J."/>
            <person name="Kim K.-T."/>
            <person name="Cheong K."/>
            <person name="Song H."/>
            <person name="Choi G."/>
            <person name="Ko J."/>
            <person name="Opiyo S.O."/>
            <person name="Zuo S."/>
            <person name="Madhav S."/>
            <person name="Lee Y.-H."/>
            <person name="Wang G.-L."/>
        </authorList>
    </citation>
    <scope>NUCLEOTIDE SEQUENCE</scope>
    <source>
        <strain evidence="1">AG1-IA B2</strain>
    </source>
</reference>
<dbReference type="GO" id="GO:0008168">
    <property type="term" value="F:methyltransferase activity"/>
    <property type="evidence" value="ECO:0007669"/>
    <property type="project" value="UniProtKB-KW"/>
</dbReference>
<dbReference type="Proteomes" id="UP000614334">
    <property type="component" value="Unassembled WGS sequence"/>
</dbReference>
<sequence>MPIPTEVVGSLPRPSWLQQAFGDYDQGKITYEELQKYQDKACEDSIQLMVAAGEPVVTDGEQRASSFATYPLTDTLGGTGLAKNLVADGQYFALYVELRHIMTRSAHGHNSFDDGHHRQLPRLTGGPFRYKTYASDYLQKSSKGVSAPMKTVNGLRNSSRSVLTSRLHEEQFLSDLCDECEKDVRQAFNAGAVRVSIDFTEGRLASKNDPRNPWTGRNMLKSFVDLNNRVIDRFTPEERKNIGIHTCPGGDCDSVHSFDVPYESLLPSMFKMNVGYFLIQCASEIEKEKVYKLVGDNIRKDANGVKQVAFIGVTNPLNPTVETPEQVADALVVASKYISKDQLGATDDCGFSPFSIDSKPKHGSPDYARDIAFMKITARIKGAKIASERLGV</sequence>
<dbReference type="Gene3D" id="3.20.20.210">
    <property type="match status" value="1"/>
</dbReference>
<name>A0A8H7M019_9AGAM</name>
<dbReference type="AlphaFoldDB" id="A0A8H7M019"/>
<dbReference type="PANTHER" id="PTHR43844">
    <property type="entry name" value="METHIONINE SYNTHASE"/>
    <property type="match status" value="1"/>
</dbReference>
<protein>
    <submittedName>
        <fullName evidence="1">5-methyltetrahydropteroyltriglutamate-homocysteine S-methyltransferase</fullName>
    </submittedName>
</protein>
<dbReference type="InterPro" id="IPR038071">
    <property type="entry name" value="UROD/MetE-like_sf"/>
</dbReference>
<keyword evidence="1" id="KW-0489">Methyltransferase</keyword>
<evidence type="ECO:0000313" key="1">
    <source>
        <dbReference type="EMBL" id="KAF8753018.1"/>
    </source>
</evidence>
<keyword evidence="1" id="KW-0808">Transferase</keyword>
<comment type="caution">
    <text evidence="1">The sequence shown here is derived from an EMBL/GenBank/DDBJ whole genome shotgun (WGS) entry which is preliminary data.</text>
</comment>
<dbReference type="SUPFAM" id="SSF51726">
    <property type="entry name" value="UROD/MetE-like"/>
    <property type="match status" value="1"/>
</dbReference>
<proteinExistence type="predicted"/>
<gene>
    <name evidence="1" type="ORF">RHS01_07396</name>
</gene>
<dbReference type="PANTHER" id="PTHR43844:SF2">
    <property type="entry name" value="SYNTHASE, VITAMIN-B12 INDEPENDENT, PUTATIVE (AFU_ORTHOLOGUE AFUA_3G12060)-RELATED"/>
    <property type="match status" value="1"/>
</dbReference>
<dbReference type="EMBL" id="JACYCF010000014">
    <property type="protein sequence ID" value="KAF8753018.1"/>
    <property type="molecule type" value="Genomic_DNA"/>
</dbReference>